<dbReference type="Gene3D" id="3.30.230.10">
    <property type="match status" value="1"/>
</dbReference>
<dbReference type="PANTHER" id="PTHR20861:SF6">
    <property type="entry name" value="BETA-RIBOFURANOSYLPHENOL 5'-PHOSPHATE SYNTHASE"/>
    <property type="match status" value="1"/>
</dbReference>
<comment type="caution">
    <text evidence="5">The sequence shown here is derived from an EMBL/GenBank/DDBJ whole genome shotgun (WGS) entry which is preliminary data.</text>
</comment>
<name>A0ABY1IFW9_9HYPH</name>
<feature type="domain" description="GHMP kinase C-terminal" evidence="4">
    <location>
        <begin position="251"/>
        <end position="332"/>
    </location>
</feature>
<dbReference type="Pfam" id="PF00288">
    <property type="entry name" value="GHMP_kinases_N"/>
    <property type="match status" value="1"/>
</dbReference>
<dbReference type="NCBIfam" id="TIGR00144">
    <property type="entry name" value="beta_RFAP_syn"/>
    <property type="match status" value="1"/>
</dbReference>
<dbReference type="InterPro" id="IPR013750">
    <property type="entry name" value="GHMP_kinase_C_dom"/>
</dbReference>
<dbReference type="InterPro" id="IPR006204">
    <property type="entry name" value="GHMP_kinase_N_dom"/>
</dbReference>
<dbReference type="PANTHER" id="PTHR20861">
    <property type="entry name" value="HOMOSERINE/4-DIPHOSPHOCYTIDYL-2-C-METHYL-D-ERYTHRITOL KINASE"/>
    <property type="match status" value="1"/>
</dbReference>
<reference evidence="5 6" key="1">
    <citation type="submission" date="2016-11" db="EMBL/GenBank/DDBJ databases">
        <authorList>
            <person name="Varghese N."/>
            <person name="Submissions S."/>
        </authorList>
    </citation>
    <scope>NUCLEOTIDE SEQUENCE [LARGE SCALE GENOMIC DNA]</scope>
    <source>
        <strain evidence="5 6">DSM 21988</strain>
    </source>
</reference>
<evidence type="ECO:0000313" key="5">
    <source>
        <dbReference type="EMBL" id="SHJ11910.1"/>
    </source>
</evidence>
<dbReference type="InterPro" id="IPR020568">
    <property type="entry name" value="Ribosomal_Su5_D2-typ_SF"/>
</dbReference>
<dbReference type="Proteomes" id="UP000184290">
    <property type="component" value="Unassembled WGS sequence"/>
</dbReference>
<evidence type="ECO:0000313" key="6">
    <source>
        <dbReference type="Proteomes" id="UP000184290"/>
    </source>
</evidence>
<gene>
    <name evidence="5" type="ORF">SAMN02745911_1725</name>
</gene>
<evidence type="ECO:0000256" key="2">
    <source>
        <dbReference type="ARBA" id="ARBA00022777"/>
    </source>
</evidence>
<dbReference type="SUPFAM" id="SSF54211">
    <property type="entry name" value="Ribosomal protein S5 domain 2-like"/>
    <property type="match status" value="1"/>
</dbReference>
<dbReference type="InterPro" id="IPR014721">
    <property type="entry name" value="Ribsml_uS5_D2-typ_fold_subgr"/>
</dbReference>
<dbReference type="PIRSF" id="PIRSF004884">
    <property type="entry name" value="Sugar_kin_arch"/>
    <property type="match status" value="1"/>
</dbReference>
<organism evidence="5 6">
    <name type="scientific">Aureimonas altamirensis DSM 21988</name>
    <dbReference type="NCBI Taxonomy" id="1121026"/>
    <lineage>
        <taxon>Bacteria</taxon>
        <taxon>Pseudomonadati</taxon>
        <taxon>Pseudomonadota</taxon>
        <taxon>Alphaproteobacteria</taxon>
        <taxon>Hyphomicrobiales</taxon>
        <taxon>Aurantimonadaceae</taxon>
        <taxon>Aureimonas</taxon>
    </lineage>
</organism>
<dbReference type="InterPro" id="IPR004422">
    <property type="entry name" value="RFAP_synthase"/>
</dbReference>
<keyword evidence="6" id="KW-1185">Reference proteome</keyword>
<accession>A0ABY1IFW9</accession>
<keyword evidence="1" id="KW-0808">Transferase</keyword>
<evidence type="ECO:0000256" key="1">
    <source>
        <dbReference type="ARBA" id="ARBA00022679"/>
    </source>
</evidence>
<dbReference type="Pfam" id="PF08544">
    <property type="entry name" value="GHMP_kinases_C"/>
    <property type="match status" value="1"/>
</dbReference>
<sequence length="374" mass="39100">MEVKRKKVLQCAMAASATCLGGCDLLTHNNRGHAMAGGFVKTDVVRVLAPARLHLGFLDMNGSLGRTFGGIGLGIAEPRTCLTLCHAEGKTHHITGMEGRRAARYLEAISRQLALPGPFSLHVSQAIPSHAGLGSGTQLALSVAAAVRHLQKLPLDPEGDAARLGRGLRSGLGAGLFRRGGLMVDGGKGNLDAPPPIVSCLPFPSDWRVLLVMDSKDEGIHGTAEVEAFRRLPPFPEADAARICRLTLMQMLPCVAERDIEGFGAAVHEIQRMVGAHFAPAQGGVFTSPRVGAAMAALDAMGAHGTGQSSWGPTGFAFADSEDTAQNLRRGLVGKGLADGLDIRVVAARGGGAVVETVSHGLDGMKHDRMESAR</sequence>
<keyword evidence="2" id="KW-0418">Kinase</keyword>
<proteinExistence type="predicted"/>
<protein>
    <submittedName>
        <fullName evidence="5">Beta-ribofuranosylaminobenzene 5'-phosphate synthase</fullName>
    </submittedName>
</protein>
<evidence type="ECO:0000259" key="3">
    <source>
        <dbReference type="Pfam" id="PF00288"/>
    </source>
</evidence>
<evidence type="ECO:0000259" key="4">
    <source>
        <dbReference type="Pfam" id="PF08544"/>
    </source>
</evidence>
<feature type="domain" description="GHMP kinase N-terminal" evidence="3">
    <location>
        <begin position="105"/>
        <end position="166"/>
    </location>
</feature>
<dbReference type="EMBL" id="FQZC01000002">
    <property type="protein sequence ID" value="SHJ11910.1"/>
    <property type="molecule type" value="Genomic_DNA"/>
</dbReference>